<keyword evidence="1" id="KW-0732">Signal</keyword>
<dbReference type="Proteomes" id="UP000198793">
    <property type="component" value="Unassembled WGS sequence"/>
</dbReference>
<feature type="signal peptide" evidence="1">
    <location>
        <begin position="1"/>
        <end position="20"/>
    </location>
</feature>
<evidence type="ECO:0000313" key="3">
    <source>
        <dbReference type="Proteomes" id="UP000198793"/>
    </source>
</evidence>
<feature type="chain" id="PRO_5011467140" description="DUF3833 family protein" evidence="1">
    <location>
        <begin position="21"/>
        <end position="180"/>
    </location>
</feature>
<keyword evidence="3" id="KW-1185">Reference proteome</keyword>
<dbReference type="EMBL" id="FNIT01000001">
    <property type="protein sequence ID" value="SDN51861.1"/>
    <property type="molecule type" value="Genomic_DNA"/>
</dbReference>
<accession>A0A1H0C1W8</accession>
<dbReference type="STRING" id="1166073.SAMN05192530_101100"/>
<evidence type="ECO:0000313" key="2">
    <source>
        <dbReference type="EMBL" id="SDN51861.1"/>
    </source>
</evidence>
<evidence type="ECO:0008006" key="4">
    <source>
        <dbReference type="Google" id="ProtNLM"/>
    </source>
</evidence>
<dbReference type="AlphaFoldDB" id="A0A1H0C1W8"/>
<organism evidence="2 3">
    <name type="scientific">Aureimonas jatrophae</name>
    <dbReference type="NCBI Taxonomy" id="1166073"/>
    <lineage>
        <taxon>Bacteria</taxon>
        <taxon>Pseudomonadati</taxon>
        <taxon>Pseudomonadota</taxon>
        <taxon>Alphaproteobacteria</taxon>
        <taxon>Hyphomicrobiales</taxon>
        <taxon>Aurantimonadaceae</taxon>
        <taxon>Aureimonas</taxon>
    </lineage>
</organism>
<evidence type="ECO:0000256" key="1">
    <source>
        <dbReference type="SAM" id="SignalP"/>
    </source>
</evidence>
<protein>
    <recommendedName>
        <fullName evidence="4">DUF3833 family protein</fullName>
    </recommendedName>
</protein>
<reference evidence="2 3" key="1">
    <citation type="submission" date="2016-10" db="EMBL/GenBank/DDBJ databases">
        <authorList>
            <person name="de Groot N.N."/>
        </authorList>
    </citation>
    <scope>NUCLEOTIDE SEQUENCE [LARGE SCALE GENOMIC DNA]</scope>
    <source>
        <strain evidence="3">L7-484,KACC 16230,DSM 25025</strain>
    </source>
</reference>
<dbReference type="InterPro" id="IPR024409">
    <property type="entry name" value="DUF3833"/>
</dbReference>
<dbReference type="RefSeq" id="WP_090667328.1">
    <property type="nucleotide sequence ID" value="NZ_FNIT01000001.1"/>
</dbReference>
<sequence length="180" mass="19504">MRRLATLALCLSLLPTASRAAPLDLLGFFEGSSVSAGETRTFLVFRDRFTAAFTGRLQNGTLVLDERFRFPEGPRLQRWRLRDEAGTIRGTVETENESGQLAPPVAVTGTRNGDGVRLDYSGIAPGGGRRLGFRHEITPNGDGTLANRVSVRLWGIPVARSRVTFAKSDAALAAHDNPGR</sequence>
<name>A0A1H0C1W8_9HYPH</name>
<gene>
    <name evidence="2" type="ORF">SAMN05192530_101100</name>
</gene>
<dbReference type="Pfam" id="PF12915">
    <property type="entry name" value="DUF3833"/>
    <property type="match status" value="1"/>
</dbReference>
<proteinExistence type="predicted"/>